<comment type="caution">
    <text evidence="1">The sequence shown here is derived from an EMBL/GenBank/DDBJ whole genome shotgun (WGS) entry which is preliminary data.</text>
</comment>
<evidence type="ECO:0000313" key="2">
    <source>
        <dbReference type="Proteomes" id="UP000813427"/>
    </source>
</evidence>
<dbReference type="OrthoDB" id="96314at2759"/>
<evidence type="ECO:0000313" key="1">
    <source>
        <dbReference type="EMBL" id="KAH7231030.1"/>
    </source>
</evidence>
<accession>A0A8K0W5V4</accession>
<organism evidence="1 2">
    <name type="scientific">Fusarium tricinctum</name>
    <dbReference type="NCBI Taxonomy" id="61284"/>
    <lineage>
        <taxon>Eukaryota</taxon>
        <taxon>Fungi</taxon>
        <taxon>Dikarya</taxon>
        <taxon>Ascomycota</taxon>
        <taxon>Pezizomycotina</taxon>
        <taxon>Sordariomycetes</taxon>
        <taxon>Hypocreomycetidae</taxon>
        <taxon>Hypocreales</taxon>
        <taxon>Nectriaceae</taxon>
        <taxon>Fusarium</taxon>
        <taxon>Fusarium tricinctum species complex</taxon>
    </lineage>
</organism>
<proteinExistence type="predicted"/>
<dbReference type="Proteomes" id="UP000813427">
    <property type="component" value="Unassembled WGS sequence"/>
</dbReference>
<feature type="non-terminal residue" evidence="1">
    <location>
        <position position="1"/>
    </location>
</feature>
<sequence length="84" mass="9660">KPLLIVVSRLNALMMVMKRCKGETCVKLWKVLHPKDDVKSLKHAMNKKYDNFYFQAAEKNSVSFDMCMQGYVITAEGPQDPSTY</sequence>
<reference evidence="1" key="1">
    <citation type="journal article" date="2021" name="Nat. Commun.">
        <title>Genetic determinants of endophytism in the Arabidopsis root mycobiome.</title>
        <authorList>
            <person name="Mesny F."/>
            <person name="Miyauchi S."/>
            <person name="Thiergart T."/>
            <person name="Pickel B."/>
            <person name="Atanasova L."/>
            <person name="Karlsson M."/>
            <person name="Huettel B."/>
            <person name="Barry K.W."/>
            <person name="Haridas S."/>
            <person name="Chen C."/>
            <person name="Bauer D."/>
            <person name="Andreopoulos W."/>
            <person name="Pangilinan J."/>
            <person name="LaButti K."/>
            <person name="Riley R."/>
            <person name="Lipzen A."/>
            <person name="Clum A."/>
            <person name="Drula E."/>
            <person name="Henrissat B."/>
            <person name="Kohler A."/>
            <person name="Grigoriev I.V."/>
            <person name="Martin F.M."/>
            <person name="Hacquard S."/>
        </authorList>
    </citation>
    <scope>NUCLEOTIDE SEQUENCE</scope>
    <source>
        <strain evidence="1">MPI-SDFR-AT-0068</strain>
    </source>
</reference>
<gene>
    <name evidence="1" type="ORF">BKA59DRAFT_365731</name>
</gene>
<protein>
    <submittedName>
        <fullName evidence="1">Uncharacterized protein</fullName>
    </submittedName>
</protein>
<name>A0A8K0W5V4_9HYPO</name>
<dbReference type="AlphaFoldDB" id="A0A8K0W5V4"/>
<dbReference type="EMBL" id="JAGPXF010000009">
    <property type="protein sequence ID" value="KAH7231030.1"/>
    <property type="molecule type" value="Genomic_DNA"/>
</dbReference>
<keyword evidence="2" id="KW-1185">Reference proteome</keyword>
<feature type="non-terminal residue" evidence="1">
    <location>
        <position position="84"/>
    </location>
</feature>